<gene>
    <name evidence="7" type="ORF">SAMN05216258_10154</name>
</gene>
<evidence type="ECO:0000256" key="4">
    <source>
        <dbReference type="ARBA" id="ARBA00022989"/>
    </source>
</evidence>
<accession>A0A1I3BFI7</accession>
<feature type="transmembrane region" description="Helical" evidence="6">
    <location>
        <begin position="284"/>
        <end position="303"/>
    </location>
</feature>
<dbReference type="CDD" id="cd06581">
    <property type="entry name" value="TM_PBP1_LivM_like"/>
    <property type="match status" value="1"/>
</dbReference>
<evidence type="ECO:0000313" key="8">
    <source>
        <dbReference type="Proteomes" id="UP000199377"/>
    </source>
</evidence>
<feature type="transmembrane region" description="Helical" evidence="6">
    <location>
        <begin position="209"/>
        <end position="235"/>
    </location>
</feature>
<keyword evidence="5 6" id="KW-0472">Membrane</keyword>
<feature type="transmembrane region" description="Helical" evidence="6">
    <location>
        <begin position="37"/>
        <end position="65"/>
    </location>
</feature>
<keyword evidence="8" id="KW-1185">Reference proteome</keyword>
<feature type="transmembrane region" description="Helical" evidence="6">
    <location>
        <begin position="112"/>
        <end position="131"/>
    </location>
</feature>
<dbReference type="InterPro" id="IPR001851">
    <property type="entry name" value="ABC_transp_permease"/>
</dbReference>
<evidence type="ECO:0000256" key="5">
    <source>
        <dbReference type="ARBA" id="ARBA00023136"/>
    </source>
</evidence>
<evidence type="ECO:0000256" key="1">
    <source>
        <dbReference type="ARBA" id="ARBA00004651"/>
    </source>
</evidence>
<dbReference type="InterPro" id="IPR043428">
    <property type="entry name" value="LivM-like"/>
</dbReference>
<feature type="transmembrane region" description="Helical" evidence="6">
    <location>
        <begin position="247"/>
        <end position="272"/>
    </location>
</feature>
<evidence type="ECO:0000256" key="3">
    <source>
        <dbReference type="ARBA" id="ARBA00022692"/>
    </source>
</evidence>
<dbReference type="GO" id="GO:0005886">
    <property type="term" value="C:plasma membrane"/>
    <property type="evidence" value="ECO:0007669"/>
    <property type="project" value="UniProtKB-SubCell"/>
</dbReference>
<dbReference type="Proteomes" id="UP000199377">
    <property type="component" value="Unassembled WGS sequence"/>
</dbReference>
<sequence length="314" mass="33068">MTGLMKPGALHVGVALLLLAANFLLPEYHHGAMARVLTLAVFAMGYNVMFGYAGLLSLGHALFFAAGLYGMGLPMQHLGLAAEPAFLLGIFSGALVAAVVGALALRTAGVAFMIVTLMFAQAGYLTILYFLEYTRGDEGFVIAREARTVFGLDLAAPEVRYLAAWLLFTVAMFVVLALVRSPAGRVLVAIRENEERARMLGYDVARYKLGAIVVSGALCGAAGAAYGLLFGYVGATFASVQYSILPLLWVLLGGAGTVLGPLLGATFMFYLIDLSSGITDAYMLIAGAALVALTLFAPAGLLGELRRRACPWLP</sequence>
<keyword evidence="3 6" id="KW-0812">Transmembrane</keyword>
<feature type="transmembrane region" description="Helical" evidence="6">
    <location>
        <begin position="6"/>
        <end position="25"/>
    </location>
</feature>
<dbReference type="GO" id="GO:0015658">
    <property type="term" value="F:branched-chain amino acid transmembrane transporter activity"/>
    <property type="evidence" value="ECO:0007669"/>
    <property type="project" value="InterPro"/>
</dbReference>
<evidence type="ECO:0000313" key="7">
    <source>
        <dbReference type="EMBL" id="SFH61048.1"/>
    </source>
</evidence>
<name>A0A1I3BFI7_9RHOB</name>
<keyword evidence="2" id="KW-1003">Cell membrane</keyword>
<protein>
    <submittedName>
        <fullName evidence="7">Amino acid/amide ABC transporter membrane protein 2, HAAT family</fullName>
    </submittedName>
</protein>
<dbReference type="EMBL" id="FOQH01000001">
    <property type="protein sequence ID" value="SFH61048.1"/>
    <property type="molecule type" value="Genomic_DNA"/>
</dbReference>
<keyword evidence="4 6" id="KW-1133">Transmembrane helix</keyword>
<comment type="subcellular location">
    <subcellularLocation>
        <location evidence="1">Cell membrane</location>
        <topology evidence="1">Multi-pass membrane protein</topology>
    </subcellularLocation>
</comment>
<dbReference type="PANTHER" id="PTHR30482">
    <property type="entry name" value="HIGH-AFFINITY BRANCHED-CHAIN AMINO ACID TRANSPORT SYSTEM PERMEASE"/>
    <property type="match status" value="1"/>
</dbReference>
<evidence type="ECO:0000256" key="2">
    <source>
        <dbReference type="ARBA" id="ARBA00022475"/>
    </source>
</evidence>
<dbReference type="PANTHER" id="PTHR30482:SF10">
    <property type="entry name" value="HIGH-AFFINITY BRANCHED-CHAIN AMINO ACID TRANSPORT PROTEIN BRAE"/>
    <property type="match status" value="1"/>
</dbReference>
<reference evidence="7 8" key="1">
    <citation type="submission" date="2016-10" db="EMBL/GenBank/DDBJ databases">
        <authorList>
            <person name="de Groot N.N."/>
        </authorList>
    </citation>
    <scope>NUCLEOTIDE SEQUENCE [LARGE SCALE GENOMIC DNA]</scope>
    <source>
        <strain evidence="7 8">CGMCC 1.11030</strain>
    </source>
</reference>
<dbReference type="STRING" id="1114924.SAMN05216258_10154"/>
<evidence type="ECO:0000256" key="6">
    <source>
        <dbReference type="SAM" id="Phobius"/>
    </source>
</evidence>
<dbReference type="Pfam" id="PF02653">
    <property type="entry name" value="BPD_transp_2"/>
    <property type="match status" value="1"/>
</dbReference>
<feature type="transmembrane region" description="Helical" evidence="6">
    <location>
        <begin position="162"/>
        <end position="188"/>
    </location>
</feature>
<organism evidence="7 8">
    <name type="scientific">Albimonas pacifica</name>
    <dbReference type="NCBI Taxonomy" id="1114924"/>
    <lineage>
        <taxon>Bacteria</taxon>
        <taxon>Pseudomonadati</taxon>
        <taxon>Pseudomonadota</taxon>
        <taxon>Alphaproteobacteria</taxon>
        <taxon>Rhodobacterales</taxon>
        <taxon>Paracoccaceae</taxon>
        <taxon>Albimonas</taxon>
    </lineage>
</organism>
<dbReference type="AlphaFoldDB" id="A0A1I3BFI7"/>
<feature type="transmembrane region" description="Helical" evidence="6">
    <location>
        <begin position="85"/>
        <end position="105"/>
    </location>
</feature>
<proteinExistence type="predicted"/>